<name>A0ABW0H8U5_9HYPH</name>
<keyword evidence="1" id="KW-0812">Transmembrane</keyword>
<keyword evidence="3" id="KW-1185">Reference proteome</keyword>
<feature type="transmembrane region" description="Helical" evidence="1">
    <location>
        <begin position="21"/>
        <end position="45"/>
    </location>
</feature>
<keyword evidence="1" id="KW-0472">Membrane</keyword>
<accession>A0ABW0H8U5</accession>
<dbReference type="EMBL" id="JBHSLV010000021">
    <property type="protein sequence ID" value="MFC5393588.1"/>
    <property type="molecule type" value="Genomic_DNA"/>
</dbReference>
<organism evidence="2 3">
    <name type="scientific">Bosea vestrisii</name>
    <dbReference type="NCBI Taxonomy" id="151416"/>
    <lineage>
        <taxon>Bacteria</taxon>
        <taxon>Pseudomonadati</taxon>
        <taxon>Pseudomonadota</taxon>
        <taxon>Alphaproteobacteria</taxon>
        <taxon>Hyphomicrobiales</taxon>
        <taxon>Boseaceae</taxon>
        <taxon>Bosea</taxon>
    </lineage>
</organism>
<evidence type="ECO:0008006" key="4">
    <source>
        <dbReference type="Google" id="ProtNLM"/>
    </source>
</evidence>
<evidence type="ECO:0000313" key="3">
    <source>
        <dbReference type="Proteomes" id="UP001596104"/>
    </source>
</evidence>
<gene>
    <name evidence="2" type="ORF">ACFPPC_13165</name>
</gene>
<evidence type="ECO:0000313" key="2">
    <source>
        <dbReference type="EMBL" id="MFC5393588.1"/>
    </source>
</evidence>
<proteinExistence type="predicted"/>
<comment type="caution">
    <text evidence="2">The sequence shown here is derived from an EMBL/GenBank/DDBJ whole genome shotgun (WGS) entry which is preliminary data.</text>
</comment>
<evidence type="ECO:0000256" key="1">
    <source>
        <dbReference type="SAM" id="Phobius"/>
    </source>
</evidence>
<protein>
    <recommendedName>
        <fullName evidence="4">Ion channel</fullName>
    </recommendedName>
</protein>
<reference evidence="3" key="1">
    <citation type="journal article" date="2019" name="Int. J. Syst. Evol. Microbiol.">
        <title>The Global Catalogue of Microorganisms (GCM) 10K type strain sequencing project: providing services to taxonomists for standard genome sequencing and annotation.</title>
        <authorList>
            <consortium name="The Broad Institute Genomics Platform"/>
            <consortium name="The Broad Institute Genome Sequencing Center for Infectious Disease"/>
            <person name="Wu L."/>
            <person name="Ma J."/>
        </authorList>
    </citation>
    <scope>NUCLEOTIDE SEQUENCE [LARGE SCALE GENOMIC DNA]</scope>
    <source>
        <strain evidence="3">CGMCC 1.16326</strain>
    </source>
</reference>
<keyword evidence="1" id="KW-1133">Transmembrane helix</keyword>
<dbReference type="RefSeq" id="WP_377008605.1">
    <property type="nucleotide sequence ID" value="NZ_JBHSLV010000021.1"/>
</dbReference>
<feature type="transmembrane region" description="Helical" evidence="1">
    <location>
        <begin position="80"/>
        <end position="103"/>
    </location>
</feature>
<dbReference type="Proteomes" id="UP001596104">
    <property type="component" value="Unassembled WGS sequence"/>
</dbReference>
<sequence length="120" mass="13033">MLQFERRHERLIPVRLFVRRISRAVLLWLALTMAGLGIGMIGYAASEGMGGVDAFVNAAMILSGMGPVTELKTAGGKLFAGFYAIFSGLFVVIATGFVLAPILHRVLHSFHIEEGKVKDD</sequence>